<organism evidence="1 2">
    <name type="scientific">Monilinia laxa</name>
    <name type="common">Brown rot fungus</name>
    <name type="synonym">Sclerotinia laxa</name>
    <dbReference type="NCBI Taxonomy" id="61186"/>
    <lineage>
        <taxon>Eukaryota</taxon>
        <taxon>Fungi</taxon>
        <taxon>Dikarya</taxon>
        <taxon>Ascomycota</taxon>
        <taxon>Pezizomycotina</taxon>
        <taxon>Leotiomycetes</taxon>
        <taxon>Helotiales</taxon>
        <taxon>Sclerotiniaceae</taxon>
        <taxon>Monilinia</taxon>
    </lineage>
</organism>
<gene>
    <name evidence="1" type="ORF">EYC80_003919</name>
</gene>
<dbReference type="Proteomes" id="UP000326757">
    <property type="component" value="Unassembled WGS sequence"/>
</dbReference>
<dbReference type="EMBL" id="VIGI01000001">
    <property type="protein sequence ID" value="KAB8304533.1"/>
    <property type="molecule type" value="Genomic_DNA"/>
</dbReference>
<reference evidence="1 2" key="1">
    <citation type="submission" date="2019-06" db="EMBL/GenBank/DDBJ databases">
        <title>Genome Sequence of the Brown Rot Fungal Pathogen Monilinia laxa.</title>
        <authorList>
            <person name="De Miccolis Angelini R.M."/>
            <person name="Landi L."/>
            <person name="Abate D."/>
            <person name="Pollastro S."/>
            <person name="Romanazzi G."/>
            <person name="Faretra F."/>
        </authorList>
    </citation>
    <scope>NUCLEOTIDE SEQUENCE [LARGE SCALE GENOMIC DNA]</scope>
    <source>
        <strain evidence="1 2">Mlax316</strain>
    </source>
</reference>
<accession>A0A5N6KL63</accession>
<dbReference type="AlphaFoldDB" id="A0A5N6KL63"/>
<dbReference type="OrthoDB" id="10410431at2759"/>
<protein>
    <submittedName>
        <fullName evidence="1">Uncharacterized protein</fullName>
    </submittedName>
</protein>
<comment type="caution">
    <text evidence="1">The sequence shown here is derived from an EMBL/GenBank/DDBJ whole genome shotgun (WGS) entry which is preliminary data.</text>
</comment>
<sequence>MTSSDCMVNRRCVPNYPALLWPVLVLLEAVKIEYHRLLQATQSIFPVYASCQIFMLREAHGQSIARGTYLLQLLKYRNLNANWRVSLELRSTARDVAM</sequence>
<evidence type="ECO:0000313" key="2">
    <source>
        <dbReference type="Proteomes" id="UP000326757"/>
    </source>
</evidence>
<keyword evidence="2" id="KW-1185">Reference proteome</keyword>
<proteinExistence type="predicted"/>
<name>A0A5N6KL63_MONLA</name>
<evidence type="ECO:0000313" key="1">
    <source>
        <dbReference type="EMBL" id="KAB8304533.1"/>
    </source>
</evidence>